<dbReference type="EMBL" id="AYSO01000020">
    <property type="protein sequence ID" value="KIE44384.1"/>
    <property type="molecule type" value="Genomic_DNA"/>
</dbReference>
<dbReference type="Pfam" id="PF02534">
    <property type="entry name" value="T4SS-DNA_transf"/>
    <property type="match status" value="1"/>
</dbReference>
<dbReference type="RefSeq" id="WP_039637194.1">
    <property type="nucleotide sequence ID" value="NZ_AYSO01000020.1"/>
</dbReference>
<comment type="similarity">
    <text evidence="2">Belongs to the VirD4/TraG family.</text>
</comment>
<dbReference type="NCBIfam" id="NF045973">
    <property type="entry name" value="conju_CD1115"/>
    <property type="match status" value="1"/>
</dbReference>
<keyword evidence="5 7" id="KW-1133">Transmembrane helix</keyword>
<dbReference type="GO" id="GO:0005886">
    <property type="term" value="C:plasma membrane"/>
    <property type="evidence" value="ECO:0007669"/>
    <property type="project" value="UniProtKB-SubCell"/>
</dbReference>
<feature type="transmembrane region" description="Helical" evidence="7">
    <location>
        <begin position="7"/>
        <end position="28"/>
    </location>
</feature>
<sequence>MREKKGLIVFLTLFFILCFGIPILARIFRETIELYRFDFSLFPSNYIKDITFNLETYRSFVNFRNPINGLGLAIIIIFLISYIINELGLFKVKEKYEQLESYGSHGTSRWQSDKEIKDNYCKDNLGWFLGTIEKNKTYDIGMKAAYHPVNGELNMQQVVIGPPGSNKTTGFVLNNIFHICNVYKDKNEKADIIITDPKSELYSLTADYLEKNGYDVKVLDFIHLTYGDCLNPLDFINDDKSLMEIAKGYIDSVESSNGDKASGDMAFWNNQEAQLLAALIGFVKQAYPKEKQTFSEIAQILTSEDVSDIDNARYFFEDNNIKGAARQLWNNFLMLAESERTRSNILGGLSEKLKLFSIKGIENITSRTTVDIDKLGIIKHKPMTLFILIPDSDRTFAPVINAVVNTIFKQLYKTAYNTKNKLEFPVYFLLEEMANIGKIPGIQEMLGTMRGRRIYPMMIWQSLSQMKDRYGDKGFEDIMSMCDTHVYLGVNDQFTAKYCSDSLGNTTIKVQGLSQKSEGGLFSINEKSGSENYQQRNLLMIDECMRLDNKKMIIRQRAKNPILLNKVQYKYWEYNLCESKEIFNLRTIEENEEFKEDNLCKNV</sequence>
<feature type="transmembrane region" description="Helical" evidence="7">
    <location>
        <begin position="67"/>
        <end position="85"/>
    </location>
</feature>
<dbReference type="OrthoDB" id="9766496at2"/>
<comment type="subcellular location">
    <subcellularLocation>
        <location evidence="1">Cell membrane</location>
        <topology evidence="1">Multi-pass membrane protein</topology>
    </subcellularLocation>
</comment>
<evidence type="ECO:0000256" key="6">
    <source>
        <dbReference type="ARBA" id="ARBA00023136"/>
    </source>
</evidence>
<gene>
    <name evidence="8" type="ORF">U732_997</name>
</gene>
<evidence type="ECO:0000256" key="1">
    <source>
        <dbReference type="ARBA" id="ARBA00004651"/>
    </source>
</evidence>
<dbReference type="SUPFAM" id="SSF52540">
    <property type="entry name" value="P-loop containing nucleoside triphosphate hydrolases"/>
    <property type="match status" value="1"/>
</dbReference>
<evidence type="ECO:0000256" key="3">
    <source>
        <dbReference type="ARBA" id="ARBA00022475"/>
    </source>
</evidence>
<organism evidence="8 9">
    <name type="scientific">Clostridium argentinense CDC 2741</name>
    <dbReference type="NCBI Taxonomy" id="1418104"/>
    <lineage>
        <taxon>Bacteria</taxon>
        <taxon>Bacillati</taxon>
        <taxon>Bacillota</taxon>
        <taxon>Clostridia</taxon>
        <taxon>Eubacteriales</taxon>
        <taxon>Clostridiaceae</taxon>
        <taxon>Clostridium</taxon>
    </lineage>
</organism>
<dbReference type="PANTHER" id="PTHR37937:SF1">
    <property type="entry name" value="CONJUGATIVE TRANSFER: DNA TRANSPORT"/>
    <property type="match status" value="1"/>
</dbReference>
<dbReference type="Gene3D" id="3.40.50.300">
    <property type="entry name" value="P-loop containing nucleotide triphosphate hydrolases"/>
    <property type="match status" value="1"/>
</dbReference>
<keyword evidence="4 7" id="KW-0812">Transmembrane</keyword>
<evidence type="ECO:0000256" key="7">
    <source>
        <dbReference type="SAM" id="Phobius"/>
    </source>
</evidence>
<evidence type="ECO:0000256" key="2">
    <source>
        <dbReference type="ARBA" id="ARBA00008806"/>
    </source>
</evidence>
<name>A0A0C1TUE5_9CLOT</name>
<dbReference type="InterPro" id="IPR027417">
    <property type="entry name" value="P-loop_NTPase"/>
</dbReference>
<dbReference type="STRING" id="29341.RSJ17_07760"/>
<evidence type="ECO:0000256" key="5">
    <source>
        <dbReference type="ARBA" id="ARBA00022989"/>
    </source>
</evidence>
<dbReference type="PANTHER" id="PTHR37937">
    <property type="entry name" value="CONJUGATIVE TRANSFER: DNA TRANSPORT"/>
    <property type="match status" value="1"/>
</dbReference>
<dbReference type="AlphaFoldDB" id="A0A0C1TUE5"/>
<keyword evidence="9" id="KW-1185">Reference proteome</keyword>
<dbReference type="InterPro" id="IPR003688">
    <property type="entry name" value="TraG/VirD4"/>
</dbReference>
<evidence type="ECO:0000256" key="4">
    <source>
        <dbReference type="ARBA" id="ARBA00022692"/>
    </source>
</evidence>
<reference evidence="8 9" key="1">
    <citation type="journal article" date="2015" name="Infect. Genet. Evol.">
        <title>Genomic sequences of six botulinum neurotoxin-producing strains representing three clostridial species illustrate the mobility and diversity of botulinum neurotoxin genes.</title>
        <authorList>
            <person name="Smith T.J."/>
            <person name="Hill K.K."/>
            <person name="Xie G."/>
            <person name="Foley B.T."/>
            <person name="Williamson C.H."/>
            <person name="Foster J.T."/>
            <person name="Johnson S.L."/>
            <person name="Chertkov O."/>
            <person name="Teshima H."/>
            <person name="Gibbons H.S."/>
            <person name="Johnsky L.A."/>
            <person name="Karavis M.A."/>
            <person name="Smith L.A."/>
        </authorList>
    </citation>
    <scope>NUCLEOTIDE SEQUENCE [LARGE SCALE GENOMIC DNA]</scope>
    <source>
        <strain evidence="8 9">CDC 2741</strain>
    </source>
</reference>
<dbReference type="CDD" id="cd01127">
    <property type="entry name" value="TrwB_TraG_TraD_VirD4"/>
    <property type="match status" value="1"/>
</dbReference>
<proteinExistence type="inferred from homology"/>
<comment type="caution">
    <text evidence="8">The sequence shown here is derived from an EMBL/GenBank/DDBJ whole genome shotgun (WGS) entry which is preliminary data.</text>
</comment>
<keyword evidence="3" id="KW-1003">Cell membrane</keyword>
<accession>A0A0C1TUE5</accession>
<protein>
    <submittedName>
        <fullName evidence="8">Type IV secretory system Conjugative DNA transfer family protein</fullName>
    </submittedName>
</protein>
<dbReference type="InterPro" id="IPR051539">
    <property type="entry name" value="T4SS-coupling_protein"/>
</dbReference>
<keyword evidence="6 7" id="KW-0472">Membrane</keyword>
<evidence type="ECO:0000313" key="9">
    <source>
        <dbReference type="Proteomes" id="UP000031366"/>
    </source>
</evidence>
<evidence type="ECO:0000313" key="8">
    <source>
        <dbReference type="EMBL" id="KIE44384.1"/>
    </source>
</evidence>
<dbReference type="Proteomes" id="UP000031366">
    <property type="component" value="Unassembled WGS sequence"/>
</dbReference>